<organism evidence="1">
    <name type="scientific">Rhipicephalus microplus</name>
    <name type="common">Cattle tick</name>
    <name type="synonym">Boophilus microplus</name>
    <dbReference type="NCBI Taxonomy" id="6941"/>
    <lineage>
        <taxon>Eukaryota</taxon>
        <taxon>Metazoa</taxon>
        <taxon>Ecdysozoa</taxon>
        <taxon>Arthropoda</taxon>
        <taxon>Chelicerata</taxon>
        <taxon>Arachnida</taxon>
        <taxon>Acari</taxon>
        <taxon>Parasitiformes</taxon>
        <taxon>Ixodida</taxon>
        <taxon>Ixodoidea</taxon>
        <taxon>Ixodidae</taxon>
        <taxon>Rhipicephalinae</taxon>
        <taxon>Rhipicephalus</taxon>
        <taxon>Boophilus</taxon>
    </lineage>
</organism>
<protein>
    <submittedName>
        <fullName evidence="1">Uncharacterized protein</fullName>
    </submittedName>
</protein>
<evidence type="ECO:0000313" key="1">
    <source>
        <dbReference type="EMBL" id="NIE47055.1"/>
    </source>
</evidence>
<dbReference type="VEuPathDB" id="VectorBase:LOC119165496"/>
<dbReference type="EMBL" id="GIKN01004782">
    <property type="protein sequence ID" value="NIE47055.1"/>
    <property type="molecule type" value="Transcribed_RNA"/>
</dbReference>
<dbReference type="Gene3D" id="3.30.70.1820">
    <property type="entry name" value="L1 transposable element, RRM domain"/>
    <property type="match status" value="1"/>
</dbReference>
<reference evidence="1" key="1">
    <citation type="submission" date="2020-03" db="EMBL/GenBank/DDBJ databases">
        <title>A transcriptome and proteome of the tick Rhipicephalus microplus shaped by the genetic composition of its hosts and developmental stage.</title>
        <authorList>
            <person name="Garcia G.R."/>
            <person name="Ribeiro J.M.C."/>
            <person name="Maruyama S.R."/>
            <person name="Gardinasse L.G."/>
            <person name="Nelson K."/>
            <person name="Ferreira B.R."/>
            <person name="Andrade T.G."/>
            <person name="Santos I.K.F.M."/>
        </authorList>
    </citation>
    <scope>NUCLEOTIDE SEQUENCE</scope>
    <source>
        <strain evidence="1">NSGR</strain>
        <tissue evidence="1">Salivary glands</tissue>
    </source>
</reference>
<sequence length="223" mass="24764">MGPVVNFFCFIVQVGNRPSLYSKRSSDTCLLLFPGPSVIYDNVSECFHVLKLLLCGDIESNPGPDDKVLTAIASLSAKVDSRHAELLAVLNQVQSNQSLLEQKVTDLSSRLATVETMVESYDSGHHIPDLPQAVNTVIRNETTALHSRLDELEDRSRRDNLIFFGIADNVSEGWAQSEKIITDLISQKLDLNLSNEAIQRAHRLGAYVPNECRPIIVKFQSSK</sequence>
<accession>A0A6G5A7S8</accession>
<dbReference type="AlphaFoldDB" id="A0A6G5A7S8"/>
<proteinExistence type="predicted"/>
<dbReference type="OrthoDB" id="6515086at2759"/>
<name>A0A6G5A7S8_RHIMP</name>